<dbReference type="Gene3D" id="3.50.50.60">
    <property type="entry name" value="FAD/NAD(P)-binding domain"/>
    <property type="match status" value="1"/>
</dbReference>
<dbReference type="InterPro" id="IPR036188">
    <property type="entry name" value="FAD/NAD-bd_sf"/>
</dbReference>
<gene>
    <name evidence="6" type="ORF">GO707_01855</name>
</gene>
<keyword evidence="2" id="KW-0285">Flavoprotein</keyword>
<organism evidence="6 7">
    <name type="scientific">Adlercreutzia rubneri</name>
    <dbReference type="NCBI Taxonomy" id="2916441"/>
    <lineage>
        <taxon>Bacteria</taxon>
        <taxon>Bacillati</taxon>
        <taxon>Actinomycetota</taxon>
        <taxon>Coriobacteriia</taxon>
        <taxon>Eggerthellales</taxon>
        <taxon>Eggerthellaceae</taxon>
        <taxon>Adlercreutzia</taxon>
    </lineage>
</organism>
<keyword evidence="3" id="KW-0274">FAD</keyword>
<dbReference type="SUPFAM" id="SSF51905">
    <property type="entry name" value="FAD/NAD(P)-binding domain"/>
    <property type="match status" value="1"/>
</dbReference>
<name>A0A7K1T2V0_9ACTN</name>
<accession>A0A7K1T2V0</accession>
<dbReference type="GO" id="GO:0008202">
    <property type="term" value="P:steroid metabolic process"/>
    <property type="evidence" value="ECO:0007669"/>
    <property type="project" value="UniProtKB-ARBA"/>
</dbReference>
<dbReference type="PANTHER" id="PTHR43400">
    <property type="entry name" value="FUMARATE REDUCTASE"/>
    <property type="match status" value="1"/>
</dbReference>
<keyword evidence="4" id="KW-0560">Oxidoreductase</keyword>
<evidence type="ECO:0000256" key="3">
    <source>
        <dbReference type="ARBA" id="ARBA00022827"/>
    </source>
</evidence>
<proteinExistence type="predicted"/>
<dbReference type="Proteomes" id="UP000488839">
    <property type="component" value="Unassembled WGS sequence"/>
</dbReference>
<dbReference type="Gene3D" id="3.90.700.10">
    <property type="entry name" value="Succinate dehydrogenase/fumarate reductase flavoprotein, catalytic domain"/>
    <property type="match status" value="1"/>
</dbReference>
<feature type="domain" description="FAD-dependent oxidoreductase 2 FAD-binding" evidence="5">
    <location>
        <begin position="59"/>
        <end position="496"/>
    </location>
</feature>
<protein>
    <submittedName>
        <fullName evidence="6">FAD-binding protein</fullName>
    </submittedName>
</protein>
<reference evidence="6 7" key="1">
    <citation type="submission" date="2019-11" db="EMBL/GenBank/DDBJ databases">
        <title>Whole genome shotgun sequencing (WGS) data from Adlercreutzia equolifaciens ResAG-91, Eggerthella lenta MRI-F36, MRI-F37, MRI-F40, ResAG-49, ResAG-88, ResAG-121, ResAG-145, and Gordonibacter sp. ResAG-5, ResAG-26, ResAG-43, ResAG-50, ResAG-59.</title>
        <authorList>
            <person name="Stoll D.A."/>
            <person name="Danylec N."/>
            <person name="Franz C.M.A.P."/>
            <person name="Huch M."/>
        </authorList>
    </citation>
    <scope>NUCLEOTIDE SEQUENCE [LARGE SCALE GENOMIC DNA]</scope>
    <source>
        <strain evidence="6 7">ResAG-91</strain>
    </source>
</reference>
<evidence type="ECO:0000256" key="4">
    <source>
        <dbReference type="ARBA" id="ARBA00023002"/>
    </source>
</evidence>
<keyword evidence="7" id="KW-1185">Reference proteome</keyword>
<dbReference type="Pfam" id="PF00890">
    <property type="entry name" value="FAD_binding_2"/>
    <property type="match status" value="1"/>
</dbReference>
<comment type="cofactor">
    <cofactor evidence="1">
        <name>FAD</name>
        <dbReference type="ChEBI" id="CHEBI:57692"/>
    </cofactor>
</comment>
<evidence type="ECO:0000313" key="7">
    <source>
        <dbReference type="Proteomes" id="UP000488839"/>
    </source>
</evidence>
<dbReference type="EMBL" id="WPOO01000002">
    <property type="protein sequence ID" value="MVN57976.1"/>
    <property type="molecule type" value="Genomic_DNA"/>
</dbReference>
<dbReference type="PANTHER" id="PTHR43400:SF10">
    <property type="entry name" value="3-OXOSTEROID 1-DEHYDROGENASE"/>
    <property type="match status" value="1"/>
</dbReference>
<dbReference type="InterPro" id="IPR027477">
    <property type="entry name" value="Succ_DH/fumarate_Rdtase_cat_sf"/>
</dbReference>
<evidence type="ECO:0000259" key="5">
    <source>
        <dbReference type="Pfam" id="PF00890"/>
    </source>
</evidence>
<dbReference type="InterPro" id="IPR006311">
    <property type="entry name" value="TAT_signal"/>
</dbReference>
<dbReference type="GO" id="GO:0033765">
    <property type="term" value="F:steroid dehydrogenase activity, acting on the CH-CH group of donors"/>
    <property type="evidence" value="ECO:0007669"/>
    <property type="project" value="UniProtKB-ARBA"/>
</dbReference>
<dbReference type="AlphaFoldDB" id="A0A7K1T2V0"/>
<dbReference type="InterPro" id="IPR050315">
    <property type="entry name" value="FAD-oxidoreductase_2"/>
</dbReference>
<comment type="caution">
    <text evidence="6">The sequence shown here is derived from an EMBL/GenBank/DDBJ whole genome shotgun (WGS) entry which is preliminary data.</text>
</comment>
<dbReference type="SUPFAM" id="SSF56425">
    <property type="entry name" value="Succinate dehydrogenase/fumarate reductase flavoprotein, catalytic domain"/>
    <property type="match status" value="1"/>
</dbReference>
<evidence type="ECO:0000313" key="6">
    <source>
        <dbReference type="EMBL" id="MVN57976.1"/>
    </source>
</evidence>
<dbReference type="PROSITE" id="PS51257">
    <property type="entry name" value="PROKAR_LIPOPROTEIN"/>
    <property type="match status" value="1"/>
</dbReference>
<dbReference type="RefSeq" id="WP_114538883.1">
    <property type="nucleotide sequence ID" value="NZ_JARFIT010000002.1"/>
</dbReference>
<dbReference type="InterPro" id="IPR003953">
    <property type="entry name" value="FAD-dep_OxRdtase_2_FAD-bd"/>
</dbReference>
<sequence>MSTLNKEGTFDRRGFVKGSMAAAAIMGLGTLAACSPTAKDESGVGRDPLSETGWDDSADVVVVGLGGGLGAVLSAAEAGVTVIGIEKLSMLGGNWAINSGIVFAPATDAMKAAGDKDERTGQEDTIESAVADWIRCSRGNGDPVLVEAILKEEQAFINSLVAAGVDVRTELCGMADAPIARGHYILDADGNRCSGGAFVNEVTKRIDQTDAKIMTDTEATALIFDDNYSVCGVEVKTAEGRKRIGAKAVVVATGGYTASQHMRAMYNPETVGWGVIGHETATGDGYRMLLDQGAAFCPFKKIVPSVTMEPNSGDTFQSNDYQTFWKNQAHSLIMLDDQGRRNRPETMPYTQIGGDLLTSPNYQLFDQAEVDDPNFTLMKTGTKESLAKAIEDGWILKADTVEELAEALYLDPDTVAGEVADYNAGVAAGKDKFGRPVDSMRELKPPFYMATGINGMSGTDCNCVKVDEQGRVLDGMGNPLKGVYGGGNDMFYMNWAGPSYIASGGGAGACYAFSAIVGRNAAAYAQA</sequence>
<dbReference type="PROSITE" id="PS51318">
    <property type="entry name" value="TAT"/>
    <property type="match status" value="1"/>
</dbReference>
<evidence type="ECO:0000256" key="2">
    <source>
        <dbReference type="ARBA" id="ARBA00022630"/>
    </source>
</evidence>
<evidence type="ECO:0000256" key="1">
    <source>
        <dbReference type="ARBA" id="ARBA00001974"/>
    </source>
</evidence>